<keyword evidence="1" id="KW-0472">Membrane</keyword>
<name>A0A9X1PPR6_9BACT</name>
<evidence type="ECO:0000313" key="4">
    <source>
        <dbReference type="Proteomes" id="UP001139000"/>
    </source>
</evidence>
<sequence length="474" mass="53387">MNALTRIILFAGRYAVGILAVLTMLSFRSVPEKDSGVKQTTTRPNIVIIMADDLDSKQLSCYGGQNIKTKNIDRLAAQGLKFNNIYASEAMCVPTRASLFTGLYPVRHGSYQNHKPVYDNLKSVGHYLADLGYRVGLTGKDHVTKPKSVFPFDIIEGFEPNCVSATDEYSLDAVKSYMTASEKPYCLFVMSINPHTPWTSGDTTEFDAKKLKLPVDWVDTPVTRRQYVKYLAEIRRLDNQVGDIAKLIAETGQDKNTILIFLGEQGAQFPGAKWNLWDSGQKSSMIVKWPGKVKEATETNAIVQYEDITPTLIDIAGGKAIAGLDGTTFLPVLNDKSKTARSFAYGIHNNIPEGDPYPIRSIRDGRYKLILNLLPKTEYYNRFMMTRERMDRNTVWFSWVDKAVDDANAKKITSRFVNRPAVEFYDLQNDPFELNNLAADPAQVKRIERFTNELRTWMEQQGDAGASIDIAIRK</sequence>
<dbReference type="Proteomes" id="UP001139000">
    <property type="component" value="Unassembled WGS sequence"/>
</dbReference>
<dbReference type="PANTHER" id="PTHR43751:SF1">
    <property type="entry name" value="SULFATASE ATSG-RELATED"/>
    <property type="match status" value="1"/>
</dbReference>
<dbReference type="RefSeq" id="WP_234658197.1">
    <property type="nucleotide sequence ID" value="NZ_CP094997.1"/>
</dbReference>
<keyword evidence="4" id="KW-1185">Reference proteome</keyword>
<feature type="domain" description="Sulfatase N-terminal" evidence="2">
    <location>
        <begin position="44"/>
        <end position="317"/>
    </location>
</feature>
<keyword evidence="1" id="KW-0812">Transmembrane</keyword>
<dbReference type="InterPro" id="IPR000917">
    <property type="entry name" value="Sulfatase_N"/>
</dbReference>
<reference evidence="3" key="1">
    <citation type="submission" date="2021-12" db="EMBL/GenBank/DDBJ databases">
        <title>Novel species in genus Dyadobacter.</title>
        <authorList>
            <person name="Ma C."/>
        </authorList>
    </citation>
    <scope>NUCLEOTIDE SEQUENCE</scope>
    <source>
        <strain evidence="3">LJ419</strain>
    </source>
</reference>
<organism evidence="3 4">
    <name type="scientific">Dyadobacter chenwenxiniae</name>
    <dbReference type="NCBI Taxonomy" id="2906456"/>
    <lineage>
        <taxon>Bacteria</taxon>
        <taxon>Pseudomonadati</taxon>
        <taxon>Bacteroidota</taxon>
        <taxon>Cytophagia</taxon>
        <taxon>Cytophagales</taxon>
        <taxon>Spirosomataceae</taxon>
        <taxon>Dyadobacter</taxon>
    </lineage>
</organism>
<dbReference type="PANTHER" id="PTHR43751">
    <property type="entry name" value="SULFATASE"/>
    <property type="match status" value="1"/>
</dbReference>
<proteinExistence type="predicted"/>
<evidence type="ECO:0000259" key="2">
    <source>
        <dbReference type="Pfam" id="PF00884"/>
    </source>
</evidence>
<dbReference type="AlphaFoldDB" id="A0A9X1PPR6"/>
<dbReference type="EMBL" id="JAJTTC010000010">
    <property type="protein sequence ID" value="MCF0065207.1"/>
    <property type="molecule type" value="Genomic_DNA"/>
</dbReference>
<evidence type="ECO:0000256" key="1">
    <source>
        <dbReference type="SAM" id="Phobius"/>
    </source>
</evidence>
<evidence type="ECO:0000313" key="3">
    <source>
        <dbReference type="EMBL" id="MCF0065207.1"/>
    </source>
</evidence>
<dbReference type="Pfam" id="PF00884">
    <property type="entry name" value="Sulfatase"/>
    <property type="match status" value="1"/>
</dbReference>
<dbReference type="InterPro" id="IPR052701">
    <property type="entry name" value="GAG_Ulvan_Degrading_Sulfatases"/>
</dbReference>
<feature type="transmembrane region" description="Helical" evidence="1">
    <location>
        <begin position="7"/>
        <end position="27"/>
    </location>
</feature>
<dbReference type="SUPFAM" id="SSF53649">
    <property type="entry name" value="Alkaline phosphatase-like"/>
    <property type="match status" value="1"/>
</dbReference>
<dbReference type="CDD" id="cd16027">
    <property type="entry name" value="SGSH"/>
    <property type="match status" value="1"/>
</dbReference>
<comment type="caution">
    <text evidence="3">The sequence shown here is derived from an EMBL/GenBank/DDBJ whole genome shotgun (WGS) entry which is preliminary data.</text>
</comment>
<keyword evidence="1" id="KW-1133">Transmembrane helix</keyword>
<protein>
    <submittedName>
        <fullName evidence="3">Sulfatase</fullName>
    </submittedName>
</protein>
<accession>A0A9X1PPR6</accession>
<gene>
    <name evidence="3" type="ORF">LXM26_27075</name>
</gene>
<dbReference type="InterPro" id="IPR017850">
    <property type="entry name" value="Alkaline_phosphatase_core_sf"/>
</dbReference>
<dbReference type="Gene3D" id="3.40.720.10">
    <property type="entry name" value="Alkaline Phosphatase, subunit A"/>
    <property type="match status" value="1"/>
</dbReference>